<gene>
    <name evidence="1" type="ORF">SAMN04487947_0655</name>
</gene>
<dbReference type="AlphaFoldDB" id="A0A1I6G6Q8"/>
<dbReference type="Proteomes" id="UP000198531">
    <property type="component" value="Unassembled WGS sequence"/>
</dbReference>
<reference evidence="2" key="1">
    <citation type="submission" date="2016-10" db="EMBL/GenBank/DDBJ databases">
        <authorList>
            <person name="Varghese N."/>
            <person name="Submissions S."/>
        </authorList>
    </citation>
    <scope>NUCLEOTIDE SEQUENCE [LARGE SCALE GENOMIC DNA]</scope>
    <source>
        <strain evidence="2">CGMCC 1.7736</strain>
    </source>
</reference>
<sequence>MVVARIGVTMHRRRFLAACGTGVAALAGCTAPVVDDGTTDPSASVTNPGFESGLRGWLVGRDLPTDPNTGLPVESSARIVDDPVAGGDAALQFAIDGGQDDGTIWAQQAVLLDGTDTLSVSVHSPEESFNTLTKLAAYAGPRPERGWLREGDFDTERAIEDHAGWERVEYDLSGEGEGIVAVGVSVVWETEVARTIDDVSLS</sequence>
<evidence type="ECO:0000313" key="1">
    <source>
        <dbReference type="EMBL" id="SFR37869.1"/>
    </source>
</evidence>
<name>A0A1I6G6Q8_9EURY</name>
<accession>A0A1I6G6Q8</accession>
<organism evidence="1 2">
    <name type="scientific">Halogeometricum rufum</name>
    <dbReference type="NCBI Taxonomy" id="553469"/>
    <lineage>
        <taxon>Archaea</taxon>
        <taxon>Methanobacteriati</taxon>
        <taxon>Methanobacteriota</taxon>
        <taxon>Stenosarchaea group</taxon>
        <taxon>Halobacteria</taxon>
        <taxon>Halobacteriales</taxon>
        <taxon>Haloferacaceae</taxon>
        <taxon>Halogeometricum</taxon>
    </lineage>
</organism>
<evidence type="ECO:0000313" key="2">
    <source>
        <dbReference type="Proteomes" id="UP000198531"/>
    </source>
</evidence>
<dbReference type="EMBL" id="FOYT01000001">
    <property type="protein sequence ID" value="SFR37869.1"/>
    <property type="molecule type" value="Genomic_DNA"/>
</dbReference>
<proteinExistence type="predicted"/>
<protein>
    <submittedName>
        <fullName evidence="1">Uncharacterized protein</fullName>
    </submittedName>
</protein>
<dbReference type="Gene3D" id="2.60.120.260">
    <property type="entry name" value="Galactose-binding domain-like"/>
    <property type="match status" value="1"/>
</dbReference>
<keyword evidence="2" id="KW-1185">Reference proteome</keyword>
<dbReference type="PROSITE" id="PS51257">
    <property type="entry name" value="PROKAR_LIPOPROTEIN"/>
    <property type="match status" value="1"/>
</dbReference>